<protein>
    <submittedName>
        <fullName evidence="1">Uncharacterized protein</fullName>
    </submittedName>
</protein>
<accession>A0A382KU97</accession>
<sequence>MSYLQIKLVTVYLYVGIVSQNSNIVSCLSRHETGYEW</sequence>
<evidence type="ECO:0000313" key="1">
    <source>
        <dbReference type="EMBL" id="SVC26792.1"/>
    </source>
</evidence>
<name>A0A382KU97_9ZZZZ</name>
<dbReference type="AlphaFoldDB" id="A0A382KU97"/>
<organism evidence="1">
    <name type="scientific">marine metagenome</name>
    <dbReference type="NCBI Taxonomy" id="408172"/>
    <lineage>
        <taxon>unclassified sequences</taxon>
        <taxon>metagenomes</taxon>
        <taxon>ecological metagenomes</taxon>
    </lineage>
</organism>
<reference evidence="1" key="1">
    <citation type="submission" date="2018-05" db="EMBL/GenBank/DDBJ databases">
        <authorList>
            <person name="Lanie J.A."/>
            <person name="Ng W.-L."/>
            <person name="Kazmierczak K.M."/>
            <person name="Andrzejewski T.M."/>
            <person name="Davidsen T.M."/>
            <person name="Wayne K.J."/>
            <person name="Tettelin H."/>
            <person name="Glass J.I."/>
            <person name="Rusch D."/>
            <person name="Podicherti R."/>
            <person name="Tsui H.-C.T."/>
            <person name="Winkler M.E."/>
        </authorList>
    </citation>
    <scope>NUCLEOTIDE SEQUENCE</scope>
</reference>
<gene>
    <name evidence="1" type="ORF">METZ01_LOCUS279646</name>
</gene>
<proteinExistence type="predicted"/>
<dbReference type="EMBL" id="UINC01082224">
    <property type="protein sequence ID" value="SVC26792.1"/>
    <property type="molecule type" value="Genomic_DNA"/>
</dbReference>